<gene>
    <name evidence="6" type="ORF">Mkiyose1413_39090</name>
    <name evidence="5" type="ORF">SRL2020028_26770</name>
</gene>
<dbReference type="InterPro" id="IPR036388">
    <property type="entry name" value="WH-like_DNA-bd_sf"/>
</dbReference>
<organism evidence="6 7">
    <name type="scientific">Mycobacterium kiyosense</name>
    <dbReference type="NCBI Taxonomy" id="2871094"/>
    <lineage>
        <taxon>Bacteria</taxon>
        <taxon>Bacillati</taxon>
        <taxon>Actinomycetota</taxon>
        <taxon>Actinomycetes</taxon>
        <taxon>Mycobacteriales</taxon>
        <taxon>Mycobacteriaceae</taxon>
        <taxon>Mycobacterium</taxon>
    </lineage>
</organism>
<dbReference type="EMBL" id="BRXE01000026">
    <property type="protein sequence ID" value="GLB83421.1"/>
    <property type="molecule type" value="Genomic_DNA"/>
</dbReference>
<dbReference type="PROSITE" id="PS50949">
    <property type="entry name" value="HTH_GNTR"/>
    <property type="match status" value="1"/>
</dbReference>
<keyword evidence="7" id="KW-1185">Reference proteome</keyword>
<dbReference type="InterPro" id="IPR000524">
    <property type="entry name" value="Tscrpt_reg_HTH_GntR"/>
</dbReference>
<dbReference type="GO" id="GO:0003677">
    <property type="term" value="F:DNA binding"/>
    <property type="evidence" value="ECO:0007669"/>
    <property type="project" value="UniProtKB-KW"/>
</dbReference>
<dbReference type="GeneID" id="83631243"/>
<dbReference type="RefSeq" id="WP_236979393.1">
    <property type="nucleotide sequence ID" value="NZ_BRXE01000026.1"/>
</dbReference>
<evidence type="ECO:0000313" key="7">
    <source>
        <dbReference type="Proteomes" id="UP001064782"/>
    </source>
</evidence>
<evidence type="ECO:0000259" key="4">
    <source>
        <dbReference type="PROSITE" id="PS50949"/>
    </source>
</evidence>
<dbReference type="Proteomes" id="UP001064782">
    <property type="component" value="Unassembled WGS sequence"/>
</dbReference>
<feature type="domain" description="HTH gntR-type" evidence="4">
    <location>
        <begin position="7"/>
        <end position="74"/>
    </location>
</feature>
<keyword evidence="2" id="KW-0238">DNA-binding</keyword>
<evidence type="ECO:0000313" key="6">
    <source>
        <dbReference type="EMBL" id="GLD32026.1"/>
    </source>
</evidence>
<reference evidence="6" key="1">
    <citation type="submission" date="2022-08" db="EMBL/GenBank/DDBJ databases">
        <title>Mycobacterium kiyosense sp. nov., scotochromogenic slow-glowing species isolated from respiratory specimens.</title>
        <authorList>
            <person name="Fukano H."/>
            <person name="Kazumi Y."/>
            <person name="Sakagami N."/>
            <person name="Ato M."/>
            <person name="Mitarai S."/>
            <person name="Hoshino Y."/>
        </authorList>
    </citation>
    <scope>NUCLEOTIDE SEQUENCE</scope>
    <source>
        <strain evidence="6">1413</strain>
        <strain evidence="5">SRL2020-028</strain>
    </source>
</reference>
<dbReference type="AlphaFoldDB" id="A0A9P3UZ25"/>
<evidence type="ECO:0000256" key="2">
    <source>
        <dbReference type="ARBA" id="ARBA00023125"/>
    </source>
</evidence>
<keyword evidence="3" id="KW-0804">Transcription</keyword>
<dbReference type="Gene3D" id="1.10.10.10">
    <property type="entry name" value="Winged helix-like DNA-binding domain superfamily/Winged helix DNA-binding domain"/>
    <property type="match status" value="1"/>
</dbReference>
<accession>A0A9P3UZ25</accession>
<name>A0A9P3UZ25_9MYCO</name>
<dbReference type="EMBL" id="BRZI01000035">
    <property type="protein sequence ID" value="GLD32026.1"/>
    <property type="molecule type" value="Genomic_DNA"/>
</dbReference>
<evidence type="ECO:0000256" key="3">
    <source>
        <dbReference type="ARBA" id="ARBA00023163"/>
    </source>
</evidence>
<proteinExistence type="predicted"/>
<sequence>MPKKYGIKEKDQVVTHVLNLVLTGKLRGGDRVDRNEIAHGLGVSRVPIQEALVQLEHDGIVSTRYHRGAFVERFDEATVLEHHELDGLLNGIASARAAANPTARILTELDMLMRSLRAARDPRNFAEVAWEYRRMVNDEYAGPRLHATIRASQNLIPRVFFMTYQDTREDILPFYEDENAAIQRRDPEAARAACLGRSALMAETMIAELRRRGVFGPLRVVIADETIVPETLVAERTSLVP</sequence>
<dbReference type="InterPro" id="IPR036390">
    <property type="entry name" value="WH_DNA-bd_sf"/>
</dbReference>
<keyword evidence="1" id="KW-0805">Transcription regulation</keyword>
<dbReference type="InterPro" id="IPR008920">
    <property type="entry name" value="TF_FadR/GntR_C"/>
</dbReference>
<dbReference type="Proteomes" id="UP001165663">
    <property type="component" value="Unassembled WGS sequence"/>
</dbReference>
<dbReference type="PANTHER" id="PTHR43537:SF45">
    <property type="entry name" value="GNTR FAMILY REGULATORY PROTEIN"/>
    <property type="match status" value="1"/>
</dbReference>
<evidence type="ECO:0000313" key="5">
    <source>
        <dbReference type="EMBL" id="GLB83421.1"/>
    </source>
</evidence>
<dbReference type="CDD" id="cd07377">
    <property type="entry name" value="WHTH_GntR"/>
    <property type="match status" value="1"/>
</dbReference>
<dbReference type="GO" id="GO:0003700">
    <property type="term" value="F:DNA-binding transcription factor activity"/>
    <property type="evidence" value="ECO:0007669"/>
    <property type="project" value="InterPro"/>
</dbReference>
<dbReference type="PANTHER" id="PTHR43537">
    <property type="entry name" value="TRANSCRIPTIONAL REGULATOR, GNTR FAMILY"/>
    <property type="match status" value="1"/>
</dbReference>
<dbReference type="Gene3D" id="1.20.120.530">
    <property type="entry name" value="GntR ligand-binding domain-like"/>
    <property type="match status" value="1"/>
</dbReference>
<dbReference type="Pfam" id="PF00392">
    <property type="entry name" value="GntR"/>
    <property type="match status" value="1"/>
</dbReference>
<dbReference type="SUPFAM" id="SSF46785">
    <property type="entry name" value="Winged helix' DNA-binding domain"/>
    <property type="match status" value="1"/>
</dbReference>
<protein>
    <submittedName>
        <fullName evidence="6">HTH-type transcriptional regulator</fullName>
    </submittedName>
</protein>
<dbReference type="SMART" id="SM00345">
    <property type="entry name" value="HTH_GNTR"/>
    <property type="match status" value="1"/>
</dbReference>
<evidence type="ECO:0000256" key="1">
    <source>
        <dbReference type="ARBA" id="ARBA00023015"/>
    </source>
</evidence>
<comment type="caution">
    <text evidence="6">The sequence shown here is derived from an EMBL/GenBank/DDBJ whole genome shotgun (WGS) entry which is preliminary data.</text>
</comment>